<dbReference type="EC" id="1.8.4.12" evidence="2 9"/>
<dbReference type="EMBL" id="LYBM01000015">
    <property type="protein sequence ID" value="ODA33511.1"/>
    <property type="molecule type" value="Genomic_DNA"/>
</dbReference>
<comment type="similarity">
    <text evidence="1 9">Belongs to the MsrB Met sulfoxide reductase family.</text>
</comment>
<evidence type="ECO:0000256" key="9">
    <source>
        <dbReference type="HAMAP-Rule" id="MF_01400"/>
    </source>
</evidence>
<dbReference type="Pfam" id="PF01641">
    <property type="entry name" value="SelR"/>
    <property type="match status" value="1"/>
</dbReference>
<evidence type="ECO:0000256" key="7">
    <source>
        <dbReference type="ARBA" id="ARBA00048488"/>
    </source>
</evidence>
<dbReference type="PANTHER" id="PTHR10173">
    <property type="entry name" value="METHIONINE SULFOXIDE REDUCTASE"/>
    <property type="match status" value="1"/>
</dbReference>
<dbReference type="RefSeq" id="WP_068901750.1">
    <property type="nucleotide sequence ID" value="NZ_JBHUIF010000009.1"/>
</dbReference>
<dbReference type="GO" id="GO:0033743">
    <property type="term" value="F:peptide-methionine (R)-S-oxide reductase activity"/>
    <property type="evidence" value="ECO:0007669"/>
    <property type="project" value="UniProtKB-UniRule"/>
</dbReference>
<evidence type="ECO:0000256" key="4">
    <source>
        <dbReference type="ARBA" id="ARBA00022723"/>
    </source>
</evidence>
<dbReference type="OrthoDB" id="9785497at2"/>
<accession>A0A1C3EJU2</accession>
<feature type="domain" description="MsrB" evidence="10">
    <location>
        <begin position="7"/>
        <end position="128"/>
    </location>
</feature>
<comment type="cofactor">
    <cofactor evidence="9">
        <name>Zn(2+)</name>
        <dbReference type="ChEBI" id="CHEBI:29105"/>
    </cofactor>
    <text evidence="9">Binds 1 zinc ion per subunit. The zinc ion is important for the structural integrity of the protein.</text>
</comment>
<dbReference type="SUPFAM" id="SSF51316">
    <property type="entry name" value="Mss4-like"/>
    <property type="match status" value="1"/>
</dbReference>
<evidence type="ECO:0000256" key="5">
    <source>
        <dbReference type="ARBA" id="ARBA00022833"/>
    </source>
</evidence>
<dbReference type="PROSITE" id="PS51790">
    <property type="entry name" value="MSRB"/>
    <property type="match status" value="1"/>
</dbReference>
<feature type="binding site" evidence="9">
    <location>
        <position position="46"/>
    </location>
    <ligand>
        <name>Zn(2+)</name>
        <dbReference type="ChEBI" id="CHEBI:29105"/>
    </ligand>
</feature>
<keyword evidence="6 9" id="KW-0560">Oxidoreductase</keyword>
<dbReference type="InterPro" id="IPR028427">
    <property type="entry name" value="Met_Sox_Rdtase_MsrB"/>
</dbReference>
<keyword evidence="5 9" id="KW-0862">Zinc</keyword>
<dbReference type="Proteomes" id="UP000094936">
    <property type="component" value="Unassembled WGS sequence"/>
</dbReference>
<dbReference type="Gene3D" id="2.170.150.20">
    <property type="entry name" value="Peptide methionine sulfoxide reductase"/>
    <property type="match status" value="1"/>
</dbReference>
<evidence type="ECO:0000313" key="11">
    <source>
        <dbReference type="EMBL" id="ODA33511.1"/>
    </source>
</evidence>
<keyword evidence="4 9" id="KW-0479">Metal-binding</keyword>
<reference evidence="11 12" key="1">
    <citation type="submission" date="2016-05" db="EMBL/GenBank/DDBJ databases">
        <title>Genomic Taxonomy of the Vibrionaceae.</title>
        <authorList>
            <person name="Gomez-Gil B."/>
            <person name="Enciso-Ibarra J."/>
        </authorList>
    </citation>
    <scope>NUCLEOTIDE SEQUENCE [LARGE SCALE GENOMIC DNA]</scope>
    <source>
        <strain evidence="11 12">CAIM 1920</strain>
    </source>
</reference>
<dbReference type="GO" id="GO:0006979">
    <property type="term" value="P:response to oxidative stress"/>
    <property type="evidence" value="ECO:0007669"/>
    <property type="project" value="InterPro"/>
</dbReference>
<feature type="binding site" evidence="9">
    <location>
        <position position="49"/>
    </location>
    <ligand>
        <name>Zn(2+)</name>
        <dbReference type="ChEBI" id="CHEBI:29105"/>
    </ligand>
</feature>
<name>A0A1C3EJU2_9GAMM</name>
<proteinExistence type="inferred from homology"/>
<evidence type="ECO:0000313" key="12">
    <source>
        <dbReference type="Proteomes" id="UP000094936"/>
    </source>
</evidence>
<dbReference type="AlphaFoldDB" id="A0A1C3EJU2"/>
<evidence type="ECO:0000256" key="8">
    <source>
        <dbReference type="ARBA" id="ARBA00075819"/>
    </source>
</evidence>
<evidence type="ECO:0000256" key="1">
    <source>
        <dbReference type="ARBA" id="ARBA00007174"/>
    </source>
</evidence>
<evidence type="ECO:0000259" key="10">
    <source>
        <dbReference type="PROSITE" id="PS51790"/>
    </source>
</evidence>
<comment type="catalytic activity">
    <reaction evidence="7 9">
        <text>L-methionyl-[protein] + [thioredoxin]-disulfide + H2O = L-methionyl-(R)-S-oxide-[protein] + [thioredoxin]-dithiol</text>
        <dbReference type="Rhea" id="RHEA:24164"/>
        <dbReference type="Rhea" id="RHEA-COMP:10698"/>
        <dbReference type="Rhea" id="RHEA-COMP:10700"/>
        <dbReference type="Rhea" id="RHEA-COMP:12313"/>
        <dbReference type="Rhea" id="RHEA-COMP:12314"/>
        <dbReference type="ChEBI" id="CHEBI:15377"/>
        <dbReference type="ChEBI" id="CHEBI:16044"/>
        <dbReference type="ChEBI" id="CHEBI:29950"/>
        <dbReference type="ChEBI" id="CHEBI:45764"/>
        <dbReference type="ChEBI" id="CHEBI:50058"/>
        <dbReference type="EC" id="1.8.4.12"/>
    </reaction>
</comment>
<dbReference type="HAMAP" id="MF_01400">
    <property type="entry name" value="MsrB"/>
    <property type="match status" value="1"/>
</dbReference>
<feature type="binding site" evidence="9">
    <location>
        <position position="97"/>
    </location>
    <ligand>
        <name>Zn(2+)</name>
        <dbReference type="ChEBI" id="CHEBI:29105"/>
    </ligand>
</feature>
<dbReference type="GO" id="GO:0008270">
    <property type="term" value="F:zinc ion binding"/>
    <property type="evidence" value="ECO:0007669"/>
    <property type="project" value="UniProtKB-UniRule"/>
</dbReference>
<evidence type="ECO:0000256" key="3">
    <source>
        <dbReference type="ARBA" id="ARBA00021130"/>
    </source>
</evidence>
<evidence type="ECO:0000256" key="6">
    <source>
        <dbReference type="ARBA" id="ARBA00023002"/>
    </source>
</evidence>
<dbReference type="InterPro" id="IPR002579">
    <property type="entry name" value="Met_Sox_Rdtase_MsrB_dom"/>
</dbReference>
<feature type="active site" description="Nucleophile" evidence="9">
    <location>
        <position position="117"/>
    </location>
</feature>
<evidence type="ECO:0000256" key="2">
    <source>
        <dbReference type="ARBA" id="ARBA00012499"/>
    </source>
</evidence>
<dbReference type="PANTHER" id="PTHR10173:SF52">
    <property type="entry name" value="METHIONINE-R-SULFOXIDE REDUCTASE B1"/>
    <property type="match status" value="1"/>
</dbReference>
<feature type="binding site" evidence="9">
    <location>
        <position position="94"/>
    </location>
    <ligand>
        <name>Zn(2+)</name>
        <dbReference type="ChEBI" id="CHEBI:29105"/>
    </ligand>
</feature>
<organism evidence="11 12">
    <name type="scientific">Veronia pacifica</name>
    <dbReference type="NCBI Taxonomy" id="1080227"/>
    <lineage>
        <taxon>Bacteria</taxon>
        <taxon>Pseudomonadati</taxon>
        <taxon>Pseudomonadota</taxon>
        <taxon>Gammaproteobacteria</taxon>
        <taxon>Vibrionales</taxon>
        <taxon>Vibrionaceae</taxon>
        <taxon>Veronia</taxon>
    </lineage>
</organism>
<gene>
    <name evidence="9" type="primary">msrB</name>
    <name evidence="11" type="ORF">A8L45_09875</name>
</gene>
<dbReference type="GO" id="GO:0030091">
    <property type="term" value="P:protein repair"/>
    <property type="evidence" value="ECO:0007669"/>
    <property type="project" value="InterPro"/>
</dbReference>
<dbReference type="FunFam" id="2.170.150.20:FF:000001">
    <property type="entry name" value="Peptide methionine sulfoxide reductase MsrB"/>
    <property type="match status" value="1"/>
</dbReference>
<dbReference type="STRING" id="1080227.A8L45_09875"/>
<dbReference type="GO" id="GO:0005737">
    <property type="term" value="C:cytoplasm"/>
    <property type="evidence" value="ECO:0007669"/>
    <property type="project" value="TreeGrafter"/>
</dbReference>
<sequence>MSGETPSNEWRERLTKEQFRVCREGGTEAPFTGALLHNEEKGVYQCVCCHKPLFTSDTKFNSGCGWPSFDKSLPDSIRYLKDQSHGMIRTEIRCAYCDSHLGHVFDDGPTETGTRYCVNSVSLDFEKDSQ</sequence>
<comment type="caution">
    <text evidence="11">The sequence shown here is derived from an EMBL/GenBank/DDBJ whole genome shotgun (WGS) entry which is preliminary data.</text>
</comment>
<dbReference type="NCBIfam" id="TIGR00357">
    <property type="entry name" value="peptide-methionine (R)-S-oxide reductase MsrB"/>
    <property type="match status" value="1"/>
</dbReference>
<dbReference type="InterPro" id="IPR011057">
    <property type="entry name" value="Mss4-like_sf"/>
</dbReference>
<protein>
    <recommendedName>
        <fullName evidence="3 9">Peptide methionine sulfoxide reductase MsrB</fullName>
        <ecNumber evidence="2 9">1.8.4.12</ecNumber>
    </recommendedName>
    <alternativeName>
        <fullName evidence="8 9">Peptide-methionine (R)-S-oxide reductase</fullName>
    </alternativeName>
</protein>
<keyword evidence="12" id="KW-1185">Reference proteome</keyword>